<evidence type="ECO:0000313" key="3">
    <source>
        <dbReference type="EMBL" id="WDA60562.1"/>
    </source>
</evidence>
<feature type="region of interest" description="Disordered" evidence="1">
    <location>
        <begin position="141"/>
        <end position="197"/>
    </location>
</feature>
<geneLocation type="plasmid" evidence="3 4">
    <name>pDATS02</name>
</geneLocation>
<feature type="compositionally biased region" description="Basic and acidic residues" evidence="1">
    <location>
        <begin position="188"/>
        <end position="197"/>
    </location>
</feature>
<protein>
    <submittedName>
        <fullName evidence="3">Uncharacterized protein</fullName>
    </submittedName>
</protein>
<keyword evidence="4" id="KW-1185">Reference proteome</keyword>
<feature type="transmembrane region" description="Helical" evidence="2">
    <location>
        <begin position="115"/>
        <end position="134"/>
    </location>
</feature>
<name>A0ABY7V8I5_9DEIO</name>
<dbReference type="RefSeq" id="WP_273991328.1">
    <property type="nucleotide sequence ID" value="NZ_BAABQT010000022.1"/>
</dbReference>
<keyword evidence="3" id="KW-0614">Plasmid</keyword>
<organism evidence="3 4">
    <name type="scientific">Deinococcus aquaticus</name>
    <dbReference type="NCBI Taxonomy" id="328692"/>
    <lineage>
        <taxon>Bacteria</taxon>
        <taxon>Thermotogati</taxon>
        <taxon>Deinococcota</taxon>
        <taxon>Deinococci</taxon>
        <taxon>Deinococcales</taxon>
        <taxon>Deinococcaceae</taxon>
        <taxon>Deinococcus</taxon>
    </lineage>
</organism>
<evidence type="ECO:0000256" key="1">
    <source>
        <dbReference type="SAM" id="MobiDB-lite"/>
    </source>
</evidence>
<keyword evidence="2" id="KW-0812">Transmembrane</keyword>
<keyword evidence="2" id="KW-0472">Membrane</keyword>
<feature type="compositionally biased region" description="Low complexity" evidence="1">
    <location>
        <begin position="152"/>
        <end position="178"/>
    </location>
</feature>
<reference evidence="3 4" key="1">
    <citation type="submission" date="2022-12" db="EMBL/GenBank/DDBJ databases">
        <title>Genome Sequence of Deinococcus aquaticus Type Strain PB314.</title>
        <authorList>
            <person name="Albert C."/>
            <person name="Hill J."/>
            <person name="Boren L."/>
            <person name="Scholz-Ng S."/>
            <person name="Fatema N."/>
            <person name="Grosso R."/>
            <person name="Soboslay E."/>
            <person name="Tuohy J."/>
        </authorList>
    </citation>
    <scope>NUCLEOTIDE SEQUENCE [LARGE SCALE GENOMIC DNA]</scope>
    <source>
        <strain evidence="3 4">PB-314</strain>
        <plasmid evidence="3 4">pDATS02</plasmid>
    </source>
</reference>
<feature type="transmembrane region" description="Helical" evidence="2">
    <location>
        <begin position="23"/>
        <end position="42"/>
    </location>
</feature>
<feature type="transmembrane region" description="Helical" evidence="2">
    <location>
        <begin position="85"/>
        <end position="103"/>
    </location>
</feature>
<gene>
    <name evidence="3" type="ORF">M8445_17650</name>
</gene>
<proteinExistence type="predicted"/>
<dbReference type="EMBL" id="CP115167">
    <property type="protein sequence ID" value="WDA60562.1"/>
    <property type="molecule type" value="Genomic_DNA"/>
</dbReference>
<evidence type="ECO:0000256" key="2">
    <source>
        <dbReference type="SAM" id="Phobius"/>
    </source>
</evidence>
<accession>A0ABY7V8I5</accession>
<sequence length="197" mass="20221">MLASTSFIAGGIVHLGLGENTTFYVTLAAVGVVCFTAGNYLQEYVIHNNARGTGLARFLLVSFVLSIGIGMMTGGVQHYLDNPPYSTVLIPVGLALAVTAFALREQLTLGHKFLHLAAGTVGVAALLFGGLSAFSARLDTPTGHAHGAQEQTTGSPAVTASPAPVVDAPSPVTPVATPEQPVEVAPDNGHEDGHTDH</sequence>
<dbReference type="Proteomes" id="UP001217044">
    <property type="component" value="Plasmid pDATS02"/>
</dbReference>
<keyword evidence="2" id="KW-1133">Transmembrane helix</keyword>
<evidence type="ECO:0000313" key="4">
    <source>
        <dbReference type="Proteomes" id="UP001217044"/>
    </source>
</evidence>
<feature type="transmembrane region" description="Helical" evidence="2">
    <location>
        <begin position="54"/>
        <end position="73"/>
    </location>
</feature>